<dbReference type="AlphaFoldDB" id="A0A0F9MK24"/>
<organism evidence="1">
    <name type="scientific">marine sediment metagenome</name>
    <dbReference type="NCBI Taxonomy" id="412755"/>
    <lineage>
        <taxon>unclassified sequences</taxon>
        <taxon>metagenomes</taxon>
        <taxon>ecological metagenomes</taxon>
    </lineage>
</organism>
<reference evidence="1" key="1">
    <citation type="journal article" date="2015" name="Nature">
        <title>Complex archaea that bridge the gap between prokaryotes and eukaryotes.</title>
        <authorList>
            <person name="Spang A."/>
            <person name="Saw J.H."/>
            <person name="Jorgensen S.L."/>
            <person name="Zaremba-Niedzwiedzka K."/>
            <person name="Martijn J."/>
            <person name="Lind A.E."/>
            <person name="van Eijk R."/>
            <person name="Schleper C."/>
            <person name="Guy L."/>
            <person name="Ettema T.J."/>
        </authorList>
    </citation>
    <scope>NUCLEOTIDE SEQUENCE</scope>
</reference>
<gene>
    <name evidence="1" type="ORF">LCGC14_1449970</name>
</gene>
<protein>
    <submittedName>
        <fullName evidence="1">Uncharacterized protein</fullName>
    </submittedName>
</protein>
<dbReference type="EMBL" id="LAZR01009975">
    <property type="protein sequence ID" value="KKM69522.1"/>
    <property type="molecule type" value="Genomic_DNA"/>
</dbReference>
<name>A0A0F9MK24_9ZZZZ</name>
<evidence type="ECO:0000313" key="1">
    <source>
        <dbReference type="EMBL" id="KKM69522.1"/>
    </source>
</evidence>
<sequence>MVKFKINNYITLEEKEKKYYNLLLQELRR</sequence>
<proteinExistence type="predicted"/>
<accession>A0A0F9MK24</accession>
<comment type="caution">
    <text evidence="1">The sequence shown here is derived from an EMBL/GenBank/DDBJ whole genome shotgun (WGS) entry which is preliminary data.</text>
</comment>